<dbReference type="EMBL" id="JAEHOE010000020">
    <property type="protein sequence ID" value="KAG2496103.1"/>
    <property type="molecule type" value="Genomic_DNA"/>
</dbReference>
<feature type="compositionally biased region" description="Basic residues" evidence="1">
    <location>
        <begin position="233"/>
        <end position="243"/>
    </location>
</feature>
<gene>
    <name evidence="2" type="ORF">HYH03_005706</name>
</gene>
<sequence>MPSRSTALAGGPRSRPRGVPAGSPGGPPARFPGVPEVPREQQQQQANAVSPSASHQPDAATRFEIVTGKEHDDCIRRHLGDRLPALQEVCDSMSTNGRLIPKECRVLVLETGCLQGRGVAMSPAAAAAWAMENPMLLRPGAAGKTARQWEDVFHRVMTSGELRDRGVFHIKGFQQYAALLPRETMQVTPAEAPDAGATSSQAVGSSAGQPSRQRPKRSAAAADDAGPHDHTPARKLTRRRNGRGTKTPVPAASVSGGDAAPKVATPAPSGQTAGAGAAAPAGVPIPAAAAPPGPPPAPAPAAPLQPPPGWRPQDLLRFSDFMRSLAFGAASEEHPASPPPPPRT</sequence>
<proteinExistence type="predicted"/>
<feature type="compositionally biased region" description="Polar residues" evidence="1">
    <location>
        <begin position="197"/>
        <end position="212"/>
    </location>
</feature>
<reference evidence="2" key="1">
    <citation type="journal article" date="2020" name="bioRxiv">
        <title>Comparative genomics of Chlamydomonas.</title>
        <authorList>
            <person name="Craig R.J."/>
            <person name="Hasan A.R."/>
            <person name="Ness R.W."/>
            <person name="Keightley P.D."/>
        </authorList>
    </citation>
    <scope>NUCLEOTIDE SEQUENCE</scope>
    <source>
        <strain evidence="2">CCAP 11/70</strain>
    </source>
</reference>
<dbReference type="AlphaFoldDB" id="A0A835Y7C9"/>
<feature type="compositionally biased region" description="Polar residues" evidence="1">
    <location>
        <begin position="46"/>
        <end position="55"/>
    </location>
</feature>
<feature type="compositionally biased region" description="Pro residues" evidence="1">
    <location>
        <begin position="289"/>
        <end position="310"/>
    </location>
</feature>
<evidence type="ECO:0000313" key="2">
    <source>
        <dbReference type="EMBL" id="KAG2496103.1"/>
    </source>
</evidence>
<comment type="caution">
    <text evidence="2">The sequence shown here is derived from an EMBL/GenBank/DDBJ whole genome shotgun (WGS) entry which is preliminary data.</text>
</comment>
<organism evidence="2 3">
    <name type="scientific">Edaphochlamys debaryana</name>
    <dbReference type="NCBI Taxonomy" id="47281"/>
    <lineage>
        <taxon>Eukaryota</taxon>
        <taxon>Viridiplantae</taxon>
        <taxon>Chlorophyta</taxon>
        <taxon>core chlorophytes</taxon>
        <taxon>Chlorophyceae</taxon>
        <taxon>CS clade</taxon>
        <taxon>Chlamydomonadales</taxon>
        <taxon>Chlamydomonadales incertae sedis</taxon>
        <taxon>Edaphochlamys</taxon>
    </lineage>
</organism>
<protein>
    <submittedName>
        <fullName evidence="2">Uncharacterized protein</fullName>
    </submittedName>
</protein>
<feature type="region of interest" description="Disordered" evidence="1">
    <location>
        <begin position="188"/>
        <end position="344"/>
    </location>
</feature>
<feature type="region of interest" description="Disordered" evidence="1">
    <location>
        <begin position="1"/>
        <end position="58"/>
    </location>
</feature>
<name>A0A835Y7C9_9CHLO</name>
<dbReference type="Proteomes" id="UP000612055">
    <property type="component" value="Unassembled WGS sequence"/>
</dbReference>
<feature type="compositionally biased region" description="Low complexity" evidence="1">
    <location>
        <begin position="264"/>
        <end position="288"/>
    </location>
</feature>
<keyword evidence="3" id="KW-1185">Reference proteome</keyword>
<feature type="compositionally biased region" description="Low complexity" evidence="1">
    <location>
        <begin position="9"/>
        <end position="22"/>
    </location>
</feature>
<accession>A0A835Y7C9</accession>
<evidence type="ECO:0000313" key="3">
    <source>
        <dbReference type="Proteomes" id="UP000612055"/>
    </source>
</evidence>
<evidence type="ECO:0000256" key="1">
    <source>
        <dbReference type="SAM" id="MobiDB-lite"/>
    </source>
</evidence>